<keyword evidence="2" id="KW-0808">Transferase</keyword>
<dbReference type="AlphaFoldDB" id="A0A4Q5C3X8"/>
<evidence type="ECO:0000313" key="2">
    <source>
        <dbReference type="EMBL" id="RYS77750.1"/>
    </source>
</evidence>
<protein>
    <submittedName>
        <fullName evidence="2">Glycosyltransferase</fullName>
    </submittedName>
</protein>
<dbReference type="SUPFAM" id="SSF53756">
    <property type="entry name" value="UDP-Glycosyltransferase/glycogen phosphorylase"/>
    <property type="match status" value="1"/>
</dbReference>
<dbReference type="Pfam" id="PF00534">
    <property type="entry name" value="Glycos_transf_1"/>
    <property type="match status" value="1"/>
</dbReference>
<evidence type="ECO:0000259" key="1">
    <source>
        <dbReference type="Pfam" id="PF00534"/>
    </source>
</evidence>
<dbReference type="PANTHER" id="PTHR12526">
    <property type="entry name" value="GLYCOSYLTRANSFERASE"/>
    <property type="match status" value="1"/>
</dbReference>
<dbReference type="GO" id="GO:0016757">
    <property type="term" value="F:glycosyltransferase activity"/>
    <property type="evidence" value="ECO:0007669"/>
    <property type="project" value="InterPro"/>
</dbReference>
<sequence length="397" mass="45959">MKNKVLIIMPYLECGGVESTLLSLLDTLDSERLEITLLLLEERGTFVEKVPSHIQIKTIKIPEKEQGVFMGKKKILRSYLKSGKIWKIPKFILYNLHKKLSENRSLNAAYFHQISESIPPIEEEYDLAIDYFGYATFTTFYLAEKVKAKKKVTWLHSIFSRFQPQAFEEWYKKMDVIFACSQMVKKDFESIFPTIKTVKLFYNIINPQLIRKKADFPGGFEDQFSGIRILTVGRICYEKGIDIAAQTYNLLKNSGYNIRWYIMGNGSNIDKEKVVNIIEPSNRADFIFLGIKENPYVYMKQCDIYVQPSRFEGYCTTTNEARILGCPIVMTDVSGAEEQLENGKTGIIVEKESNAVYDAVKHFIEYPDFRKRVKENLKSIDSDTRQEVGKIYELLEG</sequence>
<name>A0A4Q5C3X8_9FIRM</name>
<organism evidence="2 3">
    <name type="scientific">[Ruminococcus] torques</name>
    <dbReference type="NCBI Taxonomy" id="33039"/>
    <lineage>
        <taxon>Bacteria</taxon>
        <taxon>Bacillati</taxon>
        <taxon>Bacillota</taxon>
        <taxon>Clostridia</taxon>
        <taxon>Lachnospirales</taxon>
        <taxon>Lachnospiraceae</taxon>
        <taxon>Mediterraneibacter</taxon>
    </lineage>
</organism>
<dbReference type="EMBL" id="RCYR01000031">
    <property type="protein sequence ID" value="RYS77750.1"/>
    <property type="molecule type" value="Genomic_DNA"/>
</dbReference>
<dbReference type="Gene3D" id="3.40.50.2000">
    <property type="entry name" value="Glycogen Phosphorylase B"/>
    <property type="match status" value="2"/>
</dbReference>
<accession>A0A4Q5C3X8</accession>
<dbReference type="PANTHER" id="PTHR12526:SF630">
    <property type="entry name" value="GLYCOSYLTRANSFERASE"/>
    <property type="match status" value="1"/>
</dbReference>
<evidence type="ECO:0000313" key="3">
    <source>
        <dbReference type="Proteomes" id="UP000292665"/>
    </source>
</evidence>
<dbReference type="CDD" id="cd03811">
    <property type="entry name" value="GT4_GT28_WabH-like"/>
    <property type="match status" value="1"/>
</dbReference>
<feature type="domain" description="Glycosyl transferase family 1" evidence="1">
    <location>
        <begin position="228"/>
        <end position="377"/>
    </location>
</feature>
<proteinExistence type="predicted"/>
<dbReference type="Proteomes" id="UP000292665">
    <property type="component" value="Unassembled WGS sequence"/>
</dbReference>
<dbReference type="InterPro" id="IPR001296">
    <property type="entry name" value="Glyco_trans_1"/>
</dbReference>
<comment type="caution">
    <text evidence="2">The sequence shown here is derived from an EMBL/GenBank/DDBJ whole genome shotgun (WGS) entry which is preliminary data.</text>
</comment>
<dbReference type="RefSeq" id="WP_129795017.1">
    <property type="nucleotide sequence ID" value="NZ_JAKNIZ010000028.1"/>
</dbReference>
<reference evidence="2 3" key="1">
    <citation type="journal article" date="2019" name="Science, e1252229">
        <title>Invertible promoters mediate bacterial phase variation, antibiotic resistance, and host adaptation in the gut.</title>
        <authorList>
            <person name="Jiang X."/>
            <person name="Hall A.B."/>
            <person name="Arthur T.D."/>
            <person name="Plichta D.R."/>
            <person name="Covington C.T."/>
            <person name="Poyet M."/>
            <person name="Crothers J."/>
            <person name="Moses P.L."/>
            <person name="Tolonen A.C."/>
            <person name="Vlamakis H."/>
            <person name="Alm E.J."/>
            <person name="Xavier R.J."/>
        </authorList>
    </citation>
    <scope>NUCLEOTIDE SEQUENCE [LARGE SCALE GENOMIC DNA]</scope>
    <source>
        <strain evidence="3">aa_0143</strain>
    </source>
</reference>
<gene>
    <name evidence="2" type="ORF">EAI93_12110</name>
</gene>